<keyword evidence="1" id="KW-0378">Hydrolase</keyword>
<protein>
    <submittedName>
        <fullName evidence="1">Membrane dipeptidase</fullName>
        <ecNumber evidence="1">3.4.13.19</ecNumber>
    </submittedName>
</protein>
<keyword evidence="2" id="KW-1185">Reference proteome</keyword>
<dbReference type="SUPFAM" id="SSF51556">
    <property type="entry name" value="Metallo-dependent hydrolases"/>
    <property type="match status" value="1"/>
</dbReference>
<dbReference type="Gene3D" id="3.20.20.140">
    <property type="entry name" value="Metal-dependent hydrolases"/>
    <property type="match status" value="1"/>
</dbReference>
<dbReference type="InterPro" id="IPR008257">
    <property type="entry name" value="Pept_M19"/>
</dbReference>
<dbReference type="GO" id="GO:0006508">
    <property type="term" value="P:proteolysis"/>
    <property type="evidence" value="ECO:0007669"/>
    <property type="project" value="InterPro"/>
</dbReference>
<evidence type="ECO:0000313" key="2">
    <source>
        <dbReference type="Proteomes" id="UP000037784"/>
    </source>
</evidence>
<dbReference type="PANTHER" id="PTHR10443">
    <property type="entry name" value="MICROSOMAL DIPEPTIDASE"/>
    <property type="match status" value="1"/>
</dbReference>
<gene>
    <name evidence="1" type="ORF">ARMA_0764</name>
</gene>
<dbReference type="Pfam" id="PF01244">
    <property type="entry name" value="Peptidase_M19"/>
    <property type="match status" value="1"/>
</dbReference>
<dbReference type="InParanoid" id="A0A0M8K7F8"/>
<dbReference type="EMBL" id="BBZA01000049">
    <property type="protein sequence ID" value="GAP62341.1"/>
    <property type="molecule type" value="Genomic_DNA"/>
</dbReference>
<dbReference type="Proteomes" id="UP000037784">
    <property type="component" value="Unassembled WGS sequence"/>
</dbReference>
<dbReference type="EC" id="3.4.13.19" evidence="1"/>
<dbReference type="InterPro" id="IPR032466">
    <property type="entry name" value="Metal_Hydrolase"/>
</dbReference>
<dbReference type="AlphaFoldDB" id="A0A0M8K7F8"/>
<accession>A0A0M8K7F8</accession>
<keyword evidence="1" id="KW-0224">Dipeptidase</keyword>
<sequence>MIPFFIDAHEDIAWNWFEAQRDPLEDIATARQREAGSAIEAALGKRMTALPQWLAGRVAVVFATIYVMPKRVARRARHTYETPEEAHRRGRMQLAYYQSLAARAPQVRLIESTNDLHAVLHTWRTPDALRRVGLLISLEGADAIRTPEEVADWYSRGLRAIGLAWGRTRYAGGTHEPGPLTDLGRALLREMSAFQMLLDLSHAAEEAFWQALDAYEGPIIASHSNPRAFCNTDRHLSDEMIRALAERDGVMGIVPYNAFLLDNWRETRAPVPLSRVADAIDHVVQLLGTPRHVAIGTDFDGGFGADAAPEGLDSIADIERIFDVLRTRGYDEDALHAIAYGNWVRMLERALPTW</sequence>
<reference evidence="2" key="2">
    <citation type="submission" date="2015-08" db="EMBL/GenBank/DDBJ databases">
        <title>Draft Genome Sequence of a Heterotrophic Facultative Anaerobic Bacterium Ardenticatena maritima Strain 110S.</title>
        <authorList>
            <person name="Kawaichi S."/>
            <person name="Yoshida T."/>
            <person name="Sako Y."/>
            <person name="Nakamura R."/>
        </authorList>
    </citation>
    <scope>NUCLEOTIDE SEQUENCE [LARGE SCALE GENOMIC DNA]</scope>
    <source>
        <strain evidence="2">110S</strain>
    </source>
</reference>
<evidence type="ECO:0000313" key="1">
    <source>
        <dbReference type="EMBL" id="GAP62341.1"/>
    </source>
</evidence>
<dbReference type="PROSITE" id="PS51365">
    <property type="entry name" value="RENAL_DIPEPTIDASE_2"/>
    <property type="match status" value="1"/>
</dbReference>
<keyword evidence="1" id="KW-0645">Protease</keyword>
<dbReference type="GO" id="GO:0070573">
    <property type="term" value="F:metallodipeptidase activity"/>
    <property type="evidence" value="ECO:0007669"/>
    <property type="project" value="InterPro"/>
</dbReference>
<dbReference type="OrthoDB" id="9804920at2"/>
<proteinExistence type="predicted"/>
<organism evidence="1 2">
    <name type="scientific">Ardenticatena maritima</name>
    <dbReference type="NCBI Taxonomy" id="872965"/>
    <lineage>
        <taxon>Bacteria</taxon>
        <taxon>Bacillati</taxon>
        <taxon>Chloroflexota</taxon>
        <taxon>Ardenticatenia</taxon>
        <taxon>Ardenticatenales</taxon>
        <taxon>Ardenticatenaceae</taxon>
        <taxon>Ardenticatena</taxon>
    </lineage>
</organism>
<name>A0A0M8K7F8_9CHLR</name>
<dbReference type="RefSeq" id="WP_054492277.1">
    <property type="nucleotide sequence ID" value="NZ_BBZA01000049.1"/>
</dbReference>
<reference evidence="1 2" key="1">
    <citation type="journal article" date="2015" name="Genome Announc.">
        <title>Draft Genome Sequence of a Heterotrophic Facultative Anaerobic Thermophilic Bacterium, Ardenticatena maritima Strain 110ST.</title>
        <authorList>
            <person name="Kawaichi S."/>
            <person name="Yoshida T."/>
            <person name="Sako Y."/>
            <person name="Nakamura R."/>
        </authorList>
    </citation>
    <scope>NUCLEOTIDE SEQUENCE [LARGE SCALE GENOMIC DNA]</scope>
    <source>
        <strain evidence="1 2">110S</strain>
    </source>
</reference>
<comment type="caution">
    <text evidence="1">The sequence shown here is derived from an EMBL/GenBank/DDBJ whole genome shotgun (WGS) entry which is preliminary data.</text>
</comment>
<dbReference type="PANTHER" id="PTHR10443:SF12">
    <property type="entry name" value="DIPEPTIDASE"/>
    <property type="match status" value="1"/>
</dbReference>